<gene>
    <name evidence="2" type="ORF">PNEG_01661</name>
</gene>
<dbReference type="OrthoDB" id="5532350at2759"/>
<organism evidence="2 3">
    <name type="scientific">Pneumocystis murina (strain B123)</name>
    <name type="common">Mouse pneumocystis pneumonia agent</name>
    <name type="synonym">Pneumocystis carinii f. sp. muris</name>
    <dbReference type="NCBI Taxonomy" id="1069680"/>
    <lineage>
        <taxon>Eukaryota</taxon>
        <taxon>Fungi</taxon>
        <taxon>Dikarya</taxon>
        <taxon>Ascomycota</taxon>
        <taxon>Taphrinomycotina</taxon>
        <taxon>Pneumocystomycetes</taxon>
        <taxon>Pneumocystaceae</taxon>
        <taxon>Pneumocystis</taxon>
    </lineage>
</organism>
<reference evidence="3" key="1">
    <citation type="journal article" date="2016" name="Nat. Commun.">
        <title>Genome analysis of three Pneumocystis species reveals adaptation mechanisms to life exclusively in mammalian hosts.</title>
        <authorList>
            <person name="Ma L."/>
            <person name="Chen Z."/>
            <person name="Huang D.W."/>
            <person name="Kutty G."/>
            <person name="Ishihara M."/>
            <person name="Wang H."/>
            <person name="Abouelleil A."/>
            <person name="Bishop L."/>
            <person name="Davey E."/>
            <person name="Deng R."/>
            <person name="Deng X."/>
            <person name="Fan L."/>
            <person name="Fantoni G."/>
            <person name="Fitzgerald M."/>
            <person name="Gogineni E."/>
            <person name="Goldberg J.M."/>
            <person name="Handley G."/>
            <person name="Hu X."/>
            <person name="Huber C."/>
            <person name="Jiao X."/>
            <person name="Jones K."/>
            <person name="Levin J.Z."/>
            <person name="Liu Y."/>
            <person name="Macdonald P."/>
            <person name="Melnikov A."/>
            <person name="Raley C."/>
            <person name="Sassi M."/>
            <person name="Sherman B.T."/>
            <person name="Song X."/>
            <person name="Sykes S."/>
            <person name="Tran B."/>
            <person name="Walsh L."/>
            <person name="Xia Y."/>
            <person name="Yang J."/>
            <person name="Young S."/>
            <person name="Zeng Q."/>
            <person name="Zheng X."/>
            <person name="Stephens R."/>
            <person name="Nusbaum C."/>
            <person name="Birren B.W."/>
            <person name="Azadi P."/>
            <person name="Lempicki R.A."/>
            <person name="Cuomo C.A."/>
            <person name="Kovacs J.A."/>
        </authorList>
    </citation>
    <scope>NUCLEOTIDE SEQUENCE [LARGE SCALE GENOMIC DNA]</scope>
    <source>
        <strain evidence="3">B123</strain>
    </source>
</reference>
<dbReference type="AlphaFoldDB" id="M7P7R3"/>
<evidence type="ECO:0000313" key="3">
    <source>
        <dbReference type="Proteomes" id="UP000011958"/>
    </source>
</evidence>
<proteinExistence type="predicted"/>
<dbReference type="RefSeq" id="XP_007873622.1">
    <property type="nucleotide sequence ID" value="XM_007875431.1"/>
</dbReference>
<feature type="region of interest" description="Disordered" evidence="1">
    <location>
        <begin position="62"/>
        <end position="81"/>
    </location>
</feature>
<accession>M7P7R3</accession>
<evidence type="ECO:0000256" key="1">
    <source>
        <dbReference type="SAM" id="MobiDB-lite"/>
    </source>
</evidence>
<name>M7P7R3_PNEMU</name>
<comment type="caution">
    <text evidence="2">The sequence shown here is derived from an EMBL/GenBank/DDBJ whole genome shotgun (WGS) entry which is preliminary data.</text>
</comment>
<evidence type="ECO:0000313" key="2">
    <source>
        <dbReference type="EMBL" id="EMR09900.1"/>
    </source>
</evidence>
<dbReference type="HOGENOM" id="CLU_2574870_0_0_1"/>
<dbReference type="Proteomes" id="UP000011958">
    <property type="component" value="Unassembled WGS sequence"/>
</dbReference>
<dbReference type="EMBL" id="AFWA02000008">
    <property type="protein sequence ID" value="EMR09900.1"/>
    <property type="molecule type" value="Genomic_DNA"/>
</dbReference>
<keyword evidence="3" id="KW-1185">Reference proteome</keyword>
<sequence length="81" mass="9277">MGFFKLIRAGRLKYKRLQLSHIAYISNLTDAVGGSTPSQVADVLKKREKVAEEEYIKKREIDKIKSRKGSTDEKDKENPSH</sequence>
<protein>
    <submittedName>
        <fullName evidence="2">Uncharacterized protein</fullName>
    </submittedName>
</protein>
<dbReference type="VEuPathDB" id="FungiDB:PNEG_01661"/>
<dbReference type="GeneID" id="19895355"/>